<organism evidence="2 3">
    <name type="scientific">Phyllosticta citricarpa</name>
    <dbReference type="NCBI Taxonomy" id="55181"/>
    <lineage>
        <taxon>Eukaryota</taxon>
        <taxon>Fungi</taxon>
        <taxon>Dikarya</taxon>
        <taxon>Ascomycota</taxon>
        <taxon>Pezizomycotina</taxon>
        <taxon>Dothideomycetes</taxon>
        <taxon>Dothideomycetes incertae sedis</taxon>
        <taxon>Botryosphaeriales</taxon>
        <taxon>Phyllostictaceae</taxon>
        <taxon>Phyllosticta</taxon>
    </lineage>
</organism>
<feature type="transmembrane region" description="Helical" evidence="1">
    <location>
        <begin position="110"/>
        <end position="131"/>
    </location>
</feature>
<comment type="caution">
    <text evidence="2">The sequence shown here is derived from an EMBL/GenBank/DDBJ whole genome shotgun (WGS) entry which is preliminary data.</text>
</comment>
<keyword evidence="1" id="KW-0472">Membrane</keyword>
<feature type="transmembrane region" description="Helical" evidence="1">
    <location>
        <begin position="70"/>
        <end position="90"/>
    </location>
</feature>
<protein>
    <recommendedName>
        <fullName evidence="4">Transmembrane protein</fullName>
    </recommendedName>
</protein>
<keyword evidence="3" id="KW-1185">Reference proteome</keyword>
<evidence type="ECO:0000313" key="3">
    <source>
        <dbReference type="Proteomes" id="UP001365128"/>
    </source>
</evidence>
<evidence type="ECO:0008006" key="4">
    <source>
        <dbReference type="Google" id="ProtNLM"/>
    </source>
</evidence>
<reference evidence="2 3" key="1">
    <citation type="submission" date="2024-04" db="EMBL/GenBank/DDBJ databases">
        <title>Phyllosticta paracitricarpa is synonymous to the EU quarantine fungus P. citricarpa based on phylogenomic analyses.</title>
        <authorList>
            <consortium name="Lawrence Berkeley National Laboratory"/>
            <person name="Van Ingen-Buijs V.A."/>
            <person name="Van Westerhoven A.C."/>
            <person name="Haridas S."/>
            <person name="Skiadas P."/>
            <person name="Martin F."/>
            <person name="Groenewald J.Z."/>
            <person name="Crous P.W."/>
            <person name="Seidl M.F."/>
        </authorList>
    </citation>
    <scope>NUCLEOTIDE SEQUENCE [LARGE SCALE GENOMIC DNA]</scope>
    <source>
        <strain evidence="2 3">CBS 122670</strain>
    </source>
</reference>
<proteinExistence type="predicted"/>
<evidence type="ECO:0000313" key="2">
    <source>
        <dbReference type="EMBL" id="KAK7553603.1"/>
    </source>
</evidence>
<name>A0ABR1MMI3_9PEZI</name>
<dbReference type="Proteomes" id="UP001365128">
    <property type="component" value="Unassembled WGS sequence"/>
</dbReference>
<dbReference type="EMBL" id="JBBPDW010000004">
    <property type="protein sequence ID" value="KAK7553603.1"/>
    <property type="molecule type" value="Genomic_DNA"/>
</dbReference>
<accession>A0ABR1MMI3</accession>
<keyword evidence="1" id="KW-1133">Transmembrane helix</keyword>
<evidence type="ECO:0000256" key="1">
    <source>
        <dbReference type="SAM" id="Phobius"/>
    </source>
</evidence>
<sequence>MAASFSELRLHRRVPQGCCHYEQWHKNLPTLMHLRSSGFRDLTTKAFCGVKVEFCVVFDRRVRSRRIEKCLSLFFQTLSTHTLVWTAGWGAVGLSFENEKRIWGFGSARIFFSFFFFLFFLSFFSPLLFALSLRLASCIHDWASGKRRHEDKKKSKQVESGTLPGWQAFHRIIQSSMPSSFQKTTNQKTLT</sequence>
<keyword evidence="1" id="KW-0812">Transmembrane</keyword>
<gene>
    <name evidence="2" type="ORF">IWX46DRAFT_294378</name>
</gene>